<name>A0ABT0YI64_9BURK</name>
<dbReference type="Proteomes" id="UP001165541">
    <property type="component" value="Unassembled WGS sequence"/>
</dbReference>
<keyword evidence="2 5" id="KW-0489">Methyltransferase</keyword>
<keyword evidence="4" id="KW-0949">S-adenosyl-L-methionine</keyword>
<accession>A0ABT0YI64</accession>
<sequence length="203" mass="22653">MAGPTRDFWQTRFESRHTPWDRASASPQLRVWLGAELAASSLRIAVPGCGSGWEVAELAAAGHEVTALDYADAAVQRTRSLLAEPGQTARVEQADVLQWQPVEPFDAIYEQTCLCALHPDQWTGYAAQLHRWLRPGGRLLALFMQTLRTGAADGLIEGPPYHCDVHGMRALFPEPQWQWPRPPYPRVPHPMGVAELAVMLVRR</sequence>
<evidence type="ECO:0000256" key="2">
    <source>
        <dbReference type="ARBA" id="ARBA00022603"/>
    </source>
</evidence>
<dbReference type="Pfam" id="PF05724">
    <property type="entry name" value="TPMT"/>
    <property type="match status" value="1"/>
</dbReference>
<keyword evidence="3" id="KW-0808">Transferase</keyword>
<comment type="caution">
    <text evidence="5">The sequence shown here is derived from an EMBL/GenBank/DDBJ whole genome shotgun (WGS) entry which is preliminary data.</text>
</comment>
<dbReference type="CDD" id="cd02440">
    <property type="entry name" value="AdoMet_MTases"/>
    <property type="match status" value="1"/>
</dbReference>
<evidence type="ECO:0000256" key="4">
    <source>
        <dbReference type="ARBA" id="ARBA00022691"/>
    </source>
</evidence>
<dbReference type="SUPFAM" id="SSF53335">
    <property type="entry name" value="S-adenosyl-L-methionine-dependent methyltransferases"/>
    <property type="match status" value="1"/>
</dbReference>
<protein>
    <submittedName>
        <fullName evidence="5">TPMT family class I SAM-dependent methyltransferase</fullName>
    </submittedName>
</protein>
<dbReference type="PANTHER" id="PTHR32183">
    <property type="match status" value="1"/>
</dbReference>
<evidence type="ECO:0000313" key="5">
    <source>
        <dbReference type="EMBL" id="MCM5678426.1"/>
    </source>
</evidence>
<gene>
    <name evidence="5" type="ORF">M8A51_02650</name>
</gene>
<keyword evidence="6" id="KW-1185">Reference proteome</keyword>
<keyword evidence="1" id="KW-0597">Phosphoprotein</keyword>
<proteinExistence type="predicted"/>
<dbReference type="RefSeq" id="WP_251777021.1">
    <property type="nucleotide sequence ID" value="NZ_JAMKFE010000002.1"/>
</dbReference>
<dbReference type="InterPro" id="IPR008854">
    <property type="entry name" value="TPMT"/>
</dbReference>
<dbReference type="GO" id="GO:0008168">
    <property type="term" value="F:methyltransferase activity"/>
    <property type="evidence" value="ECO:0007669"/>
    <property type="project" value="UniProtKB-KW"/>
</dbReference>
<organism evidence="5 6">
    <name type="scientific">Caldimonas mangrovi</name>
    <dbReference type="NCBI Taxonomy" id="2944811"/>
    <lineage>
        <taxon>Bacteria</taxon>
        <taxon>Pseudomonadati</taxon>
        <taxon>Pseudomonadota</taxon>
        <taxon>Betaproteobacteria</taxon>
        <taxon>Burkholderiales</taxon>
        <taxon>Sphaerotilaceae</taxon>
        <taxon>Caldimonas</taxon>
    </lineage>
</organism>
<dbReference type="PROSITE" id="PS51585">
    <property type="entry name" value="SAM_MT_TPMT"/>
    <property type="match status" value="1"/>
</dbReference>
<evidence type="ECO:0000256" key="3">
    <source>
        <dbReference type="ARBA" id="ARBA00022679"/>
    </source>
</evidence>
<dbReference type="Gene3D" id="3.40.50.150">
    <property type="entry name" value="Vaccinia Virus protein VP39"/>
    <property type="match status" value="1"/>
</dbReference>
<reference evidence="5" key="1">
    <citation type="submission" date="2022-05" db="EMBL/GenBank/DDBJ databases">
        <title>Schlegelella sp. nov., isolated from mangrove soil.</title>
        <authorList>
            <person name="Liu Y."/>
            <person name="Ge X."/>
            <person name="Liu W."/>
        </authorList>
    </citation>
    <scope>NUCLEOTIDE SEQUENCE</scope>
    <source>
        <strain evidence="5">S2-27</strain>
    </source>
</reference>
<dbReference type="EMBL" id="JAMKFE010000002">
    <property type="protein sequence ID" value="MCM5678426.1"/>
    <property type="molecule type" value="Genomic_DNA"/>
</dbReference>
<evidence type="ECO:0000256" key="1">
    <source>
        <dbReference type="ARBA" id="ARBA00022553"/>
    </source>
</evidence>
<dbReference type="InterPro" id="IPR029063">
    <property type="entry name" value="SAM-dependent_MTases_sf"/>
</dbReference>
<dbReference type="GO" id="GO:0032259">
    <property type="term" value="P:methylation"/>
    <property type="evidence" value="ECO:0007669"/>
    <property type="project" value="UniProtKB-KW"/>
</dbReference>
<dbReference type="PANTHER" id="PTHR32183:SF6">
    <property type="entry name" value="CYSTEINE SULFINATE DESULFINASE_CYSTEINE DESULFURASE AND RELATED ENZYMES"/>
    <property type="match status" value="1"/>
</dbReference>
<evidence type="ECO:0000313" key="6">
    <source>
        <dbReference type="Proteomes" id="UP001165541"/>
    </source>
</evidence>